<dbReference type="Gene3D" id="3.60.110.10">
    <property type="entry name" value="Carbon-nitrogen hydrolase"/>
    <property type="match status" value="1"/>
</dbReference>
<dbReference type="EMBL" id="HBGK01008653">
    <property type="protein sequence ID" value="CAD9275572.1"/>
    <property type="molecule type" value="Transcribed_RNA"/>
</dbReference>
<sequence length="273" mass="30426">MKQKTDLIVFPEAFVPGYPYWLTEASNLTPAQQKELYLRYASQAVVMEEGHLSGICSQLKTWKMACYLGIVERQNHSLYMSMVHINKQGVVLSVHRKLCPSYKERAVISPGDGNGLVTHKLDGFTLGGLNSDDNWMPLTRAALYAQAEDVHVACWSGNQELTSDITRVIAKESRSYVISVGAVMRPEDVDSETPYANLVKESIGNGTYHGGCCVAGPDGAWVLPLQPGVQSLRYCVLDPAFVRNLRQDFNNTRPDVTQLVVQRKRQAMAQFQE</sequence>
<feature type="domain" description="CN hydrolase" evidence="2">
    <location>
        <begin position="1"/>
        <end position="239"/>
    </location>
</feature>
<protein>
    <recommendedName>
        <fullName evidence="2">CN hydrolase domain-containing protein</fullName>
    </recommendedName>
</protein>
<dbReference type="PANTHER" id="PTHR46044:SF1">
    <property type="entry name" value="CN HYDROLASE DOMAIN-CONTAINING PROTEIN"/>
    <property type="match status" value="1"/>
</dbReference>
<dbReference type="PANTHER" id="PTHR46044">
    <property type="entry name" value="NITRILASE"/>
    <property type="match status" value="1"/>
</dbReference>
<dbReference type="SUPFAM" id="SSF56317">
    <property type="entry name" value="Carbon-nitrogen hydrolase"/>
    <property type="match status" value="1"/>
</dbReference>
<organism evidence="3">
    <name type="scientific">Grammatophora oceanica</name>
    <dbReference type="NCBI Taxonomy" id="210454"/>
    <lineage>
        <taxon>Eukaryota</taxon>
        <taxon>Sar</taxon>
        <taxon>Stramenopiles</taxon>
        <taxon>Ochrophyta</taxon>
        <taxon>Bacillariophyta</taxon>
        <taxon>Fragilariophyceae</taxon>
        <taxon>Fragilariophycidae</taxon>
        <taxon>Rhabdonematales</taxon>
        <taxon>Grammatophoraceae</taxon>
        <taxon>Grammatophora</taxon>
    </lineage>
</organism>
<evidence type="ECO:0000256" key="1">
    <source>
        <dbReference type="ARBA" id="ARBA00008129"/>
    </source>
</evidence>
<dbReference type="GO" id="GO:0003824">
    <property type="term" value="F:catalytic activity"/>
    <property type="evidence" value="ECO:0007669"/>
    <property type="project" value="InterPro"/>
</dbReference>
<dbReference type="InterPro" id="IPR044149">
    <property type="entry name" value="Nitrilases_CHs"/>
</dbReference>
<dbReference type="Pfam" id="PF00795">
    <property type="entry name" value="CN_hydrolase"/>
    <property type="match status" value="1"/>
</dbReference>
<accession>A0A7S1UQZ5</accession>
<name>A0A7S1UQZ5_9STRA</name>
<dbReference type="AlphaFoldDB" id="A0A7S1UQZ5"/>
<dbReference type="InterPro" id="IPR003010">
    <property type="entry name" value="C-N_Hydrolase"/>
</dbReference>
<dbReference type="PROSITE" id="PS50263">
    <property type="entry name" value="CN_HYDROLASE"/>
    <property type="match status" value="1"/>
</dbReference>
<evidence type="ECO:0000259" key="2">
    <source>
        <dbReference type="PROSITE" id="PS50263"/>
    </source>
</evidence>
<evidence type="ECO:0000313" key="3">
    <source>
        <dbReference type="EMBL" id="CAD9275572.1"/>
    </source>
</evidence>
<comment type="similarity">
    <text evidence="1">Belongs to the carbon-nitrogen hydrolase superfamily. Nitrilase family.</text>
</comment>
<dbReference type="InterPro" id="IPR036526">
    <property type="entry name" value="C-N_Hydrolase_sf"/>
</dbReference>
<proteinExistence type="inferred from homology"/>
<gene>
    <name evidence="3" type="ORF">GOCE00092_LOCUS4480</name>
</gene>
<reference evidence="3" key="1">
    <citation type="submission" date="2021-01" db="EMBL/GenBank/DDBJ databases">
        <authorList>
            <person name="Corre E."/>
            <person name="Pelletier E."/>
            <person name="Niang G."/>
            <person name="Scheremetjew M."/>
            <person name="Finn R."/>
            <person name="Kale V."/>
            <person name="Holt S."/>
            <person name="Cochrane G."/>
            <person name="Meng A."/>
            <person name="Brown T."/>
            <person name="Cohen L."/>
        </authorList>
    </citation>
    <scope>NUCLEOTIDE SEQUENCE</scope>
    <source>
        <strain evidence="3">CCMP 410</strain>
    </source>
</reference>